<name>A0A7X0DNW4_NOVIT</name>
<dbReference type="PANTHER" id="PTHR33376">
    <property type="match status" value="1"/>
</dbReference>
<proteinExistence type="predicted"/>
<evidence type="ECO:0000256" key="2">
    <source>
        <dbReference type="PIRSR" id="PIRSR039026-1"/>
    </source>
</evidence>
<dbReference type="InterPro" id="IPR018389">
    <property type="entry name" value="DctP_fam"/>
</dbReference>
<gene>
    <name evidence="5" type="ORF">FHS48_002033</name>
</gene>
<evidence type="ECO:0000256" key="1">
    <source>
        <dbReference type="ARBA" id="ARBA00022729"/>
    </source>
</evidence>
<feature type="binding site" evidence="2">
    <location>
        <position position="177"/>
    </location>
    <ligand>
        <name>substrate</name>
    </ligand>
</feature>
<dbReference type="GO" id="GO:0031317">
    <property type="term" value="C:tripartite ATP-independent periplasmic transporter complex"/>
    <property type="evidence" value="ECO:0007669"/>
    <property type="project" value="InterPro"/>
</dbReference>
<dbReference type="Pfam" id="PF03480">
    <property type="entry name" value="DctP"/>
    <property type="match status" value="1"/>
</dbReference>
<protein>
    <submittedName>
        <fullName evidence="5">TRAP-type mannitol/chloroaromatic compound transport system substrate-binding protein</fullName>
    </submittedName>
</protein>
<dbReference type="Proteomes" id="UP000544872">
    <property type="component" value="Unassembled WGS sequence"/>
</dbReference>
<dbReference type="EMBL" id="JACIIX010000006">
    <property type="protein sequence ID" value="MBB6210617.1"/>
    <property type="molecule type" value="Genomic_DNA"/>
</dbReference>
<dbReference type="RefSeq" id="WP_184263439.1">
    <property type="nucleotide sequence ID" value="NZ_JACIIX010000006.1"/>
</dbReference>
<feature type="binding site" evidence="3">
    <location>
        <position position="214"/>
    </location>
    <ligand>
        <name>substrate</name>
    </ligand>
</feature>
<keyword evidence="1 4" id="KW-0732">Signal</keyword>
<dbReference type="Gene3D" id="3.40.190.170">
    <property type="entry name" value="Bacterial extracellular solute-binding protein, family 7"/>
    <property type="match status" value="1"/>
</dbReference>
<keyword evidence="3" id="KW-0479">Metal-binding</keyword>
<feature type="signal peptide" evidence="4">
    <location>
        <begin position="1"/>
        <end position="23"/>
    </location>
</feature>
<feature type="binding site" evidence="3">
    <location>
        <position position="215"/>
    </location>
    <ligand>
        <name>Na(+)</name>
        <dbReference type="ChEBI" id="CHEBI:29101"/>
    </ligand>
</feature>
<comment type="caution">
    <text evidence="5">The sequence shown here is derived from an EMBL/GenBank/DDBJ whole genome shotgun (WGS) entry which is preliminary data.</text>
</comment>
<evidence type="ECO:0000256" key="4">
    <source>
        <dbReference type="SAM" id="SignalP"/>
    </source>
</evidence>
<dbReference type="GO" id="GO:0055085">
    <property type="term" value="P:transmembrane transport"/>
    <property type="evidence" value="ECO:0007669"/>
    <property type="project" value="InterPro"/>
</dbReference>
<organism evidence="5 6">
    <name type="scientific">Novispirillum itersonii</name>
    <name type="common">Aquaspirillum itersonii</name>
    <dbReference type="NCBI Taxonomy" id="189"/>
    <lineage>
        <taxon>Bacteria</taxon>
        <taxon>Pseudomonadati</taxon>
        <taxon>Pseudomonadota</taxon>
        <taxon>Alphaproteobacteria</taxon>
        <taxon>Rhodospirillales</taxon>
        <taxon>Novispirillaceae</taxon>
        <taxon>Novispirillum</taxon>
    </lineage>
</organism>
<dbReference type="AlphaFoldDB" id="A0A7X0DNW4"/>
<feature type="binding site" evidence="3">
    <location>
        <position position="240"/>
    </location>
    <ligand>
        <name>substrate</name>
    </ligand>
</feature>
<dbReference type="CDD" id="cd13604">
    <property type="entry name" value="PBP2_TRAP_ketoacid_lactate_like"/>
    <property type="match status" value="1"/>
</dbReference>
<dbReference type="InterPro" id="IPR038404">
    <property type="entry name" value="TRAP_DctP_sf"/>
</dbReference>
<evidence type="ECO:0000313" key="6">
    <source>
        <dbReference type="Proteomes" id="UP000544872"/>
    </source>
</evidence>
<dbReference type="InterPro" id="IPR026289">
    <property type="entry name" value="SBP_TakP-like"/>
</dbReference>
<dbReference type="PIRSF" id="PIRSF039026">
    <property type="entry name" value="SiaP"/>
    <property type="match status" value="1"/>
</dbReference>
<dbReference type="PANTHER" id="PTHR33376:SF5">
    <property type="entry name" value="EXTRACYTOPLASMIC SOLUTE RECEPTOR PROTEIN"/>
    <property type="match status" value="1"/>
</dbReference>
<sequence length="357" mass="39165">MCKPDKGWNLPLWGLAGAVFAFASFGGAADAADFEIHSAFPRGVAFISDSEERIASLIQEHTHGRLSVRMYNAGEVIAGGDVLTAVQSGKVAAGFGWIGYWAEKVPVAELLGAMPFGPSPATAVSWMYGGDGLTLLQDAFRPQGVQILPCHIVASEAGGWFRKELRSPDDFKGLRMRISGLGGEVLQKMGAMTSAQPLDQMYPAMAQGKLDAAEFSVPMADMSIGFETFAKNYYFPGWHQPSSWNALIINARVWQGLEDMDRKGIETACRLNTLWTLTAQTGSQVAAVEQIRALGVSVRRFPDSVLLALARTSRDLLEEKSKRDPAYGRIYRSLITFMEQEQSWEDLQTLPRRVPRP</sequence>
<keyword evidence="6" id="KW-1185">Reference proteome</keyword>
<feature type="chain" id="PRO_5031507282" evidence="4">
    <location>
        <begin position="24"/>
        <end position="357"/>
    </location>
</feature>
<feature type="binding site" evidence="2">
    <location>
        <position position="156"/>
    </location>
    <ligand>
        <name>substrate</name>
    </ligand>
</feature>
<dbReference type="GO" id="GO:0046872">
    <property type="term" value="F:metal ion binding"/>
    <property type="evidence" value="ECO:0007669"/>
    <property type="project" value="UniProtKB-KW"/>
</dbReference>
<reference evidence="5 6" key="1">
    <citation type="submission" date="2020-08" db="EMBL/GenBank/DDBJ databases">
        <title>Genomic Encyclopedia of Type Strains, Phase IV (KMG-IV): sequencing the most valuable type-strain genomes for metagenomic binning, comparative biology and taxonomic classification.</title>
        <authorList>
            <person name="Goeker M."/>
        </authorList>
    </citation>
    <scope>NUCLEOTIDE SEQUENCE [LARGE SCALE GENOMIC DNA]</scope>
    <source>
        <strain evidence="5 6">DSM 11590</strain>
    </source>
</reference>
<evidence type="ECO:0000256" key="3">
    <source>
        <dbReference type="PIRSR" id="PIRSR039026-2"/>
    </source>
</evidence>
<accession>A0A7X0DNW4</accession>
<dbReference type="Gene3D" id="3.40.190.10">
    <property type="entry name" value="Periplasmic binding protein-like II"/>
    <property type="match status" value="1"/>
</dbReference>
<evidence type="ECO:0000313" key="5">
    <source>
        <dbReference type="EMBL" id="MBB6210617.1"/>
    </source>
</evidence>